<dbReference type="AlphaFoldDB" id="A0A0F9SSU0"/>
<comment type="caution">
    <text evidence="1">The sequence shown here is derived from an EMBL/GenBank/DDBJ whole genome shotgun (WGS) entry which is preliminary data.</text>
</comment>
<accession>A0A0F9SSU0</accession>
<gene>
    <name evidence="1" type="ORF">LCGC14_0414750</name>
</gene>
<name>A0A0F9SSU0_9ZZZZ</name>
<sequence>MARMARILAKDLGKFERKLKRKLPHVIRQLHEKTAREAVSILKAQTRKIRPHPPITSRRMINGWYSRRLPNLGVIIGNREDYARYVESGRRKGAKMPPVNVIRKWVKLKFGYSGAQARSVAFVIARSISEKGIKPKPIVKRSFPQIVRRYRKNLRDANKKWFS</sequence>
<protein>
    <recommendedName>
        <fullName evidence="2">HK97 gp10 family phage protein</fullName>
    </recommendedName>
</protein>
<dbReference type="EMBL" id="LAZR01000370">
    <property type="protein sequence ID" value="KKN72080.1"/>
    <property type="molecule type" value="Genomic_DNA"/>
</dbReference>
<organism evidence="1">
    <name type="scientific">marine sediment metagenome</name>
    <dbReference type="NCBI Taxonomy" id="412755"/>
    <lineage>
        <taxon>unclassified sequences</taxon>
        <taxon>metagenomes</taxon>
        <taxon>ecological metagenomes</taxon>
    </lineage>
</organism>
<reference evidence="1" key="1">
    <citation type="journal article" date="2015" name="Nature">
        <title>Complex archaea that bridge the gap between prokaryotes and eukaryotes.</title>
        <authorList>
            <person name="Spang A."/>
            <person name="Saw J.H."/>
            <person name="Jorgensen S.L."/>
            <person name="Zaremba-Niedzwiedzka K."/>
            <person name="Martijn J."/>
            <person name="Lind A.E."/>
            <person name="van Eijk R."/>
            <person name="Schleper C."/>
            <person name="Guy L."/>
            <person name="Ettema T.J."/>
        </authorList>
    </citation>
    <scope>NUCLEOTIDE SEQUENCE</scope>
</reference>
<evidence type="ECO:0000313" key="1">
    <source>
        <dbReference type="EMBL" id="KKN72080.1"/>
    </source>
</evidence>
<proteinExistence type="predicted"/>
<evidence type="ECO:0008006" key="2">
    <source>
        <dbReference type="Google" id="ProtNLM"/>
    </source>
</evidence>